<organism evidence="2 3">
    <name type="scientific">Aquimarina algiphila</name>
    <dbReference type="NCBI Taxonomy" id="2047982"/>
    <lineage>
        <taxon>Bacteria</taxon>
        <taxon>Pseudomonadati</taxon>
        <taxon>Bacteroidota</taxon>
        <taxon>Flavobacteriia</taxon>
        <taxon>Flavobacteriales</taxon>
        <taxon>Flavobacteriaceae</taxon>
        <taxon>Aquimarina</taxon>
    </lineage>
</organism>
<feature type="chain" id="PRO_5021970495" description="Lipoprotein" evidence="1">
    <location>
        <begin position="21"/>
        <end position="199"/>
    </location>
</feature>
<proteinExistence type="predicted"/>
<dbReference type="EMBL" id="VLNR01000054">
    <property type="protein sequence ID" value="TSE05822.1"/>
    <property type="molecule type" value="Genomic_DNA"/>
</dbReference>
<protein>
    <recommendedName>
        <fullName evidence="4">Lipoprotein</fullName>
    </recommendedName>
</protein>
<dbReference type="Proteomes" id="UP000318833">
    <property type="component" value="Unassembled WGS sequence"/>
</dbReference>
<evidence type="ECO:0008006" key="4">
    <source>
        <dbReference type="Google" id="ProtNLM"/>
    </source>
</evidence>
<reference evidence="2 3" key="1">
    <citation type="submission" date="2019-07" db="EMBL/GenBank/DDBJ databases">
        <title>The draft genome sequence of Aquimarina algiphila M91.</title>
        <authorList>
            <person name="Meng X."/>
        </authorList>
    </citation>
    <scope>NUCLEOTIDE SEQUENCE [LARGE SCALE GENOMIC DNA]</scope>
    <source>
        <strain evidence="2 3">M91</strain>
    </source>
</reference>
<keyword evidence="1" id="KW-0732">Signal</keyword>
<gene>
    <name evidence="2" type="ORF">FOF46_21535</name>
</gene>
<evidence type="ECO:0000313" key="2">
    <source>
        <dbReference type="EMBL" id="TSE05822.1"/>
    </source>
</evidence>
<dbReference type="RefSeq" id="WP_143917870.1">
    <property type="nucleotide sequence ID" value="NZ_CANMIK010000002.1"/>
</dbReference>
<dbReference type="PROSITE" id="PS51257">
    <property type="entry name" value="PROKAR_LIPOPROTEIN"/>
    <property type="match status" value="1"/>
</dbReference>
<feature type="signal peptide" evidence="1">
    <location>
        <begin position="1"/>
        <end position="20"/>
    </location>
</feature>
<name>A0A554VFC1_9FLAO</name>
<sequence length="199" mass="23168">MKFLKLLFITLIIISCSAQQEEEIDPLLEEINLSECNYNFVKDTQIVKSDLKFLSSTQIFDDNGKQGVVSIYFELEFNEENYKINFHTESNIFDNYLGFRDADISNHEVVISFYFEGVEKTIIGIANKVDLIESKNLIKPDSFMGYTFSIENVGYDLLDSLRDKKLIKFSIHEDMYGIYSSYRKDISKEIKCITYAIEN</sequence>
<evidence type="ECO:0000256" key="1">
    <source>
        <dbReference type="SAM" id="SignalP"/>
    </source>
</evidence>
<evidence type="ECO:0000313" key="3">
    <source>
        <dbReference type="Proteomes" id="UP000318833"/>
    </source>
</evidence>
<comment type="caution">
    <text evidence="2">The sequence shown here is derived from an EMBL/GenBank/DDBJ whole genome shotgun (WGS) entry which is preliminary data.</text>
</comment>
<keyword evidence="3" id="KW-1185">Reference proteome</keyword>
<accession>A0A554VFC1</accession>
<dbReference type="AlphaFoldDB" id="A0A554VFC1"/>